<evidence type="ECO:0000256" key="9">
    <source>
        <dbReference type="RuleBase" id="RU361161"/>
    </source>
</evidence>
<dbReference type="InterPro" id="IPR008979">
    <property type="entry name" value="Galactose-bd-like_sf"/>
</dbReference>
<feature type="chain" id="PRO_5022135952" description="beta-glucosidase" evidence="11">
    <location>
        <begin position="43"/>
        <end position="1829"/>
    </location>
</feature>
<dbReference type="Gene3D" id="3.20.20.300">
    <property type="entry name" value="Glycoside hydrolase, family 3, N-terminal domain"/>
    <property type="match status" value="1"/>
</dbReference>
<dbReference type="InterPro" id="IPR019800">
    <property type="entry name" value="Glyco_hydro_3_AS"/>
</dbReference>
<protein>
    <recommendedName>
        <fullName evidence="3">beta-glucosidase</fullName>
        <ecNumber evidence="3">3.2.1.21</ecNumber>
    </recommendedName>
</protein>
<dbReference type="GO" id="GO:0008810">
    <property type="term" value="F:cellulase activity"/>
    <property type="evidence" value="ECO:0007669"/>
    <property type="project" value="InterPro"/>
</dbReference>
<dbReference type="SUPFAM" id="SSF141072">
    <property type="entry name" value="CalX-like"/>
    <property type="match status" value="2"/>
</dbReference>
<dbReference type="Gene3D" id="2.60.120.430">
    <property type="entry name" value="Galactose-binding lectin"/>
    <property type="match status" value="1"/>
</dbReference>
<proteinExistence type="inferred from homology"/>
<feature type="domain" description="Glycoside hydrolase family 3 C-terminal" evidence="14">
    <location>
        <begin position="1227"/>
        <end position="1430"/>
    </location>
</feature>
<name>A0A542ZXC5_RARFA</name>
<dbReference type="Pfam" id="PF01915">
    <property type="entry name" value="Glyco_hydro_3_C"/>
    <property type="match status" value="1"/>
</dbReference>
<dbReference type="OrthoDB" id="3187562at2"/>
<dbReference type="Gene3D" id="2.60.120.260">
    <property type="entry name" value="Galactose-binding domain-like"/>
    <property type="match status" value="2"/>
</dbReference>
<dbReference type="InterPro" id="IPR005087">
    <property type="entry name" value="CBM11"/>
</dbReference>
<keyword evidence="18" id="KW-1185">Reference proteome</keyword>
<evidence type="ECO:0000256" key="3">
    <source>
        <dbReference type="ARBA" id="ARBA00012744"/>
    </source>
</evidence>
<feature type="region of interest" description="Disordered" evidence="10">
    <location>
        <begin position="62"/>
        <end position="107"/>
    </location>
</feature>
<dbReference type="Gene3D" id="2.60.40.2700">
    <property type="match status" value="1"/>
</dbReference>
<evidence type="ECO:0000313" key="18">
    <source>
        <dbReference type="Proteomes" id="UP000315389"/>
    </source>
</evidence>
<accession>A0A542ZXC5</accession>
<evidence type="ECO:0000259" key="15">
    <source>
        <dbReference type="Pfam" id="PF03160"/>
    </source>
</evidence>
<evidence type="ECO:0000256" key="1">
    <source>
        <dbReference type="ARBA" id="ARBA00000448"/>
    </source>
</evidence>
<evidence type="ECO:0000259" key="14">
    <source>
        <dbReference type="Pfam" id="PF01915"/>
    </source>
</evidence>
<dbReference type="Pfam" id="PF03160">
    <property type="entry name" value="Calx-beta"/>
    <property type="match status" value="2"/>
</dbReference>
<feature type="signal peptide" evidence="11">
    <location>
        <begin position="1"/>
        <end position="42"/>
    </location>
</feature>
<keyword evidence="7" id="KW-0106">Calcium</keyword>
<dbReference type="PANTHER" id="PTHR30620">
    <property type="entry name" value="PERIPLASMIC BETA-GLUCOSIDASE-RELATED"/>
    <property type="match status" value="1"/>
</dbReference>
<evidence type="ECO:0000256" key="10">
    <source>
        <dbReference type="SAM" id="MobiDB-lite"/>
    </source>
</evidence>
<feature type="domain" description="CBM11" evidence="16">
    <location>
        <begin position="513"/>
        <end position="704"/>
    </location>
</feature>
<dbReference type="GO" id="GO:0030245">
    <property type="term" value="P:cellulose catabolic process"/>
    <property type="evidence" value="ECO:0007669"/>
    <property type="project" value="InterPro"/>
</dbReference>
<evidence type="ECO:0000259" key="12">
    <source>
        <dbReference type="Pfam" id="PF00754"/>
    </source>
</evidence>
<evidence type="ECO:0000256" key="7">
    <source>
        <dbReference type="ARBA" id="ARBA00022837"/>
    </source>
</evidence>
<evidence type="ECO:0000256" key="11">
    <source>
        <dbReference type="SAM" id="SignalP"/>
    </source>
</evidence>
<dbReference type="Gene3D" id="2.60.40.2030">
    <property type="match status" value="2"/>
</dbReference>
<dbReference type="InterPro" id="IPR003644">
    <property type="entry name" value="Calx_beta"/>
</dbReference>
<evidence type="ECO:0000313" key="17">
    <source>
        <dbReference type="EMBL" id="TQL64995.1"/>
    </source>
</evidence>
<dbReference type="EMBL" id="VFOS01000001">
    <property type="protein sequence ID" value="TQL64995.1"/>
    <property type="molecule type" value="Genomic_DNA"/>
</dbReference>
<evidence type="ECO:0000256" key="6">
    <source>
        <dbReference type="ARBA" id="ARBA00022801"/>
    </source>
</evidence>
<dbReference type="Proteomes" id="UP000315389">
    <property type="component" value="Unassembled WGS sequence"/>
</dbReference>
<dbReference type="InterPro" id="IPR051915">
    <property type="entry name" value="Cellulose_Degrad_GH3"/>
</dbReference>
<evidence type="ECO:0000256" key="5">
    <source>
        <dbReference type="ARBA" id="ARBA00022737"/>
    </source>
</evidence>
<evidence type="ECO:0000256" key="4">
    <source>
        <dbReference type="ARBA" id="ARBA00022729"/>
    </source>
</evidence>
<dbReference type="EC" id="3.2.1.21" evidence="3"/>
<dbReference type="InterPro" id="IPR038081">
    <property type="entry name" value="CalX-like_sf"/>
</dbReference>
<keyword evidence="6 9" id="KW-0378">Hydrolase</keyword>
<dbReference type="Pfam" id="PF03425">
    <property type="entry name" value="CBM_11"/>
    <property type="match status" value="1"/>
</dbReference>
<keyword evidence="8 9" id="KW-0326">Glycosidase</keyword>
<dbReference type="InterPro" id="IPR036962">
    <property type="entry name" value="Glyco_hydro_3_N_sf"/>
</dbReference>
<evidence type="ECO:0000259" key="13">
    <source>
        <dbReference type="Pfam" id="PF00933"/>
    </source>
</evidence>
<dbReference type="InterPro" id="IPR000421">
    <property type="entry name" value="FA58C"/>
</dbReference>
<dbReference type="GO" id="GO:0016020">
    <property type="term" value="C:membrane"/>
    <property type="evidence" value="ECO:0007669"/>
    <property type="project" value="InterPro"/>
</dbReference>
<dbReference type="InterPro" id="IPR002772">
    <property type="entry name" value="Glyco_hydro_3_C"/>
</dbReference>
<dbReference type="InterPro" id="IPR001764">
    <property type="entry name" value="Glyco_hydro_3_N"/>
</dbReference>
<dbReference type="GO" id="GO:0007154">
    <property type="term" value="P:cell communication"/>
    <property type="evidence" value="ECO:0007669"/>
    <property type="project" value="InterPro"/>
</dbReference>
<dbReference type="SUPFAM" id="SSF49785">
    <property type="entry name" value="Galactose-binding domain-like"/>
    <property type="match status" value="3"/>
</dbReference>
<dbReference type="Gene3D" id="3.40.50.1700">
    <property type="entry name" value="Glycoside hydrolase family 3 C-terminal domain"/>
    <property type="match status" value="1"/>
</dbReference>
<feature type="domain" description="F5/8 type C" evidence="12">
    <location>
        <begin position="58"/>
        <end position="185"/>
    </location>
</feature>
<keyword evidence="5" id="KW-0677">Repeat</keyword>
<dbReference type="PANTHER" id="PTHR30620:SF16">
    <property type="entry name" value="LYSOSOMAL BETA GLUCOSIDASE"/>
    <property type="match status" value="1"/>
</dbReference>
<dbReference type="PRINTS" id="PR00133">
    <property type="entry name" value="GLHYDRLASE3"/>
</dbReference>
<feature type="compositionally biased region" description="Polar residues" evidence="10">
    <location>
        <begin position="83"/>
        <end position="92"/>
    </location>
</feature>
<feature type="domain" description="Calx-beta" evidence="15">
    <location>
        <begin position="215"/>
        <end position="322"/>
    </location>
</feature>
<evidence type="ECO:0000256" key="8">
    <source>
        <dbReference type="ARBA" id="ARBA00023295"/>
    </source>
</evidence>
<feature type="domain" description="Glycoside hydrolase family 3 N-terminal" evidence="13">
    <location>
        <begin position="848"/>
        <end position="1188"/>
    </location>
</feature>
<organism evidence="17 18">
    <name type="scientific">Rarobacter faecitabidus</name>
    <dbReference type="NCBI Taxonomy" id="13243"/>
    <lineage>
        <taxon>Bacteria</taxon>
        <taxon>Bacillati</taxon>
        <taxon>Actinomycetota</taxon>
        <taxon>Actinomycetes</taxon>
        <taxon>Micrococcales</taxon>
        <taxon>Rarobacteraceae</taxon>
        <taxon>Rarobacter</taxon>
    </lineage>
</organism>
<dbReference type="Pfam" id="PF00754">
    <property type="entry name" value="F5_F8_type_C"/>
    <property type="match status" value="1"/>
</dbReference>
<feature type="domain" description="Calx-beta" evidence="15">
    <location>
        <begin position="733"/>
        <end position="807"/>
    </location>
</feature>
<dbReference type="RefSeq" id="WP_142120367.1">
    <property type="nucleotide sequence ID" value="NZ_BAAASV010000002.1"/>
</dbReference>
<comment type="catalytic activity">
    <reaction evidence="1">
        <text>Hydrolysis of terminal, non-reducing beta-D-glucosyl residues with release of beta-D-glucose.</text>
        <dbReference type="EC" id="3.2.1.21"/>
    </reaction>
</comment>
<dbReference type="PROSITE" id="PS00775">
    <property type="entry name" value="GLYCOSYL_HYDROL_F3"/>
    <property type="match status" value="1"/>
</dbReference>
<dbReference type="SUPFAM" id="SSF51445">
    <property type="entry name" value="(Trans)glycosidases"/>
    <property type="match status" value="1"/>
</dbReference>
<sequence length="1829" mass="190718">MSTNAHPLSRGPAWSRRGLSRGLAFLAAGAVAVTGLAAPAQAAPGDSGLSDLALSGTATASRFQNNGDGSFPAELAIDGIGSEQPSTTSRWASGTDDDTDPNGTGGPVWFQVDLGAEADLDSVRLDWEASAAKAYTLSSAVSDPEEPESWTTQATVTDGMGGIVVHDIEGTHARYLRLEMTEQIPNDWEIEWGDGHTIHYYGYSLFSFEVWGVSDQTLVGFSSASSNVDAGTTASIPVRLSQTSATDTTVHVTSADGTAVAGQDYTAVDEDVTIPAGETTVNIESAIPADAASGTFTLTLSNPSTPTILGGTVTHTVNIADAPQPLPSTGKWVTFDDLEDGWPGFTYADGDAGDSVTLSSVPSDRPDAAEGSNAVSADVSSTSWSGLFWNFASQQNWKDYDALGLWFKGSDSGKNDLYLQIKTGPSAAESTWTTYEWHFADTDEWTRLVFDFDGWDNIQGAGASEQLPFNPKQVRGVTLSLGWWGDHVATIDDLELHELAGNIEDFDTDTADNDIVDEGTMPGIYPWGGDEPSYPTIAKVTDDRSGDADATNNVLAGTYEITSGSWGGLTQNFSAPQDWRLYKGIRFWWYSSMENNPASPTAGNDIKFEIRAGSTAAGTSTLFDTSFKDNWGKDAQGNPTRWKLVEIPFSAMRVRTDYQQNWYNGSGVETDATPNLAKGWGYSVTFPAGTAATGYKIDSIEAYGGATSADDIELTLSPAVTLVDAGDDAVVTIAATTTDGQPLAQDVEVNYNTVDGSAVEGTDYTAASGTVTFEAGSESGTTQTFTVETTESSAPSVAKSISVQLNSANASASGDGRIVINAHGFPYLNSSLSDEARASDLVGRMTNEEKIGQMAQAERLGLSTNSIADLYLGSVLSGGGSVPEDNTPSGWADMVDGYQREALSTRLQIPLIYGVDAVHGHSNVVGATILPHNIGLGATRDPQVIEDGMKVTAQEVRATGIPWTFAPTLAVSRDERWGRSYESFGEDPALVKTYAKQAVEGLQGTDPSDMSGANKVLATAKHWAGDGGTEYGTGTGSYKLDQGVTKASSLQEFLDLHASVYEPALKAGVASIMPSYSAVQIGSGTPVRMHVNKELNTDVLKGDMGFKGFLISDWEGIDKVAGLPVNLGGNGNAPGAYKKAAIDSVNAGMDMMMSPYNYATFIESIKQGLAENLVAQTRIDDAVTRILTQKFALGLFEQPFAERDNVDNVGSAANRSVARDAAAKSQVLLKNSGGALPLSASESIYVAGSSADNLGRQMGGWTITWQGGSGATTTGTTIGQAIKAVGGDNVTIASSNAVPSSTYDVGVVVVGEDPYAEGEGDVGNKPNISMELSASDKTAITNVAQKVDKLVVLVVSGRTQILDSAQFNGVDAIVASWLPGSEGEGVADVLFGTKPFTGSLPVTWPASTSQLPINVGDATYAPAYPFGWGLRTDTAKQRLQSLSGKVPTGAQQLLDSLLADSSLWAPSGAFQNQAAGLKAAQQLAALLAGDENVAAAATVASIATDAAASDYVAGDAKAFALAQRQIVSGEPAQAIVALASIAGTVLNPADSVPSANANLADLKVNGSIIEGFNSSVTSYSIELPKGASVPVVTATPSEVSAVVSVTAAAAVPGHTTVTVTAPNGTATKTYTVNFTVKDGGPDGPVAPKFTSPGKVTVNGVFRYGRTLTANLSGTTPSADLVTYEWLRGGKPISGATGAKYTLTKVDVGKKISVRATAHKTGYVKAQAVSAAKSVAKAKTTTTQKVKVKGKSVTVTVRVRTAATSAPTGKVVVTVGKKKKTVKLKAKKKGVVKVTFKRSKAGKYKVTSSYRATKVLGKSKAKKAVTARVR</sequence>
<keyword evidence="4 11" id="KW-0732">Signal</keyword>
<dbReference type="InterPro" id="IPR036881">
    <property type="entry name" value="Glyco_hydro_3_C_sf"/>
</dbReference>
<gene>
    <name evidence="17" type="ORF">FB461_1528</name>
</gene>
<dbReference type="SUPFAM" id="SSF52279">
    <property type="entry name" value="Beta-D-glucan exohydrolase, C-terminal domain"/>
    <property type="match status" value="1"/>
</dbReference>
<dbReference type="InterPro" id="IPR017853">
    <property type="entry name" value="GH"/>
</dbReference>
<dbReference type="InterPro" id="IPR006311">
    <property type="entry name" value="TAT_signal"/>
</dbReference>
<reference evidence="17 18" key="1">
    <citation type="submission" date="2019-06" db="EMBL/GenBank/DDBJ databases">
        <title>Sequencing the genomes of 1000 actinobacteria strains.</title>
        <authorList>
            <person name="Klenk H.-P."/>
        </authorList>
    </citation>
    <scope>NUCLEOTIDE SEQUENCE [LARGE SCALE GENOMIC DNA]</scope>
    <source>
        <strain evidence="17 18">DSM 4813</strain>
    </source>
</reference>
<comment type="similarity">
    <text evidence="2 9">Belongs to the glycosyl hydrolase 3 family.</text>
</comment>
<dbReference type="Pfam" id="PF00933">
    <property type="entry name" value="Glyco_hydro_3"/>
    <property type="match status" value="1"/>
</dbReference>
<dbReference type="GO" id="GO:0008422">
    <property type="term" value="F:beta-glucosidase activity"/>
    <property type="evidence" value="ECO:0007669"/>
    <property type="project" value="UniProtKB-EC"/>
</dbReference>
<evidence type="ECO:0000256" key="2">
    <source>
        <dbReference type="ARBA" id="ARBA00005336"/>
    </source>
</evidence>
<dbReference type="PROSITE" id="PS51318">
    <property type="entry name" value="TAT"/>
    <property type="match status" value="1"/>
</dbReference>
<comment type="caution">
    <text evidence="17">The sequence shown here is derived from an EMBL/GenBank/DDBJ whole genome shotgun (WGS) entry which is preliminary data.</text>
</comment>
<evidence type="ECO:0000259" key="16">
    <source>
        <dbReference type="Pfam" id="PF03425"/>
    </source>
</evidence>